<dbReference type="Proteomes" id="UP000683507">
    <property type="component" value="Chromosome"/>
</dbReference>
<sequence length="280" mass="32488">MKSSFPEILKRTLANASFVLAFLILNNSTFSQCKPLTIPFQAGEELNYDAYYHLKKLWVPAGKVRFEVKDSTYEGQDCFHFDGKGKSLKSYDYFFMVRDHYASIARKNDLTPVRFTRKVREGGFKLFYDYHIDAEKNKATVYANENNPDQHEEIKFPNCVFDVMTAVYYARTLDFNNLKKDDTIPLPMMIDKQIYDGVFIRYAGKERVKGEDGTIYNCIKFRPLLIEGTIFEDGEYMDVFVTDDRNRIPVLIQAEILVGSVKAYLTSYKGLKYPVEAKVK</sequence>
<evidence type="ECO:0000313" key="1">
    <source>
        <dbReference type="EMBL" id="CAG5084590.1"/>
    </source>
</evidence>
<reference evidence="1" key="1">
    <citation type="submission" date="2021-04" db="EMBL/GenBank/DDBJ databases">
        <authorList>
            <person name="Rodrigo-Torres L."/>
            <person name="Arahal R. D."/>
            <person name="Lucena T."/>
        </authorList>
    </citation>
    <scope>NUCLEOTIDE SEQUENCE</scope>
    <source>
        <strain evidence="1">AS29M-1</strain>
    </source>
</reference>
<dbReference type="RefSeq" id="WP_258542736.1">
    <property type="nucleotide sequence ID" value="NZ_OU015584.1"/>
</dbReference>
<dbReference type="EMBL" id="OU015584">
    <property type="protein sequence ID" value="CAG5084590.1"/>
    <property type="molecule type" value="Genomic_DNA"/>
</dbReference>
<protein>
    <recommendedName>
        <fullName evidence="3">DUF3108 domain-containing protein</fullName>
    </recommendedName>
</protein>
<keyword evidence="2" id="KW-1185">Reference proteome</keyword>
<organism evidence="1 2">
    <name type="scientific">Parvicella tangerina</name>
    <dbReference type="NCBI Taxonomy" id="2829795"/>
    <lineage>
        <taxon>Bacteria</taxon>
        <taxon>Pseudomonadati</taxon>
        <taxon>Bacteroidota</taxon>
        <taxon>Flavobacteriia</taxon>
        <taxon>Flavobacteriales</taxon>
        <taxon>Parvicellaceae</taxon>
        <taxon>Parvicella</taxon>
    </lineage>
</organism>
<evidence type="ECO:0008006" key="3">
    <source>
        <dbReference type="Google" id="ProtNLM"/>
    </source>
</evidence>
<dbReference type="InterPro" id="IPR021457">
    <property type="entry name" value="DUF3108"/>
</dbReference>
<accession>A0A916ND55</accession>
<dbReference type="KEGG" id="ptan:CRYO30217_02513"/>
<name>A0A916ND55_9FLAO</name>
<dbReference type="Pfam" id="PF11306">
    <property type="entry name" value="DUF3108"/>
    <property type="match status" value="1"/>
</dbReference>
<evidence type="ECO:0000313" key="2">
    <source>
        <dbReference type="Proteomes" id="UP000683507"/>
    </source>
</evidence>
<gene>
    <name evidence="1" type="ORF">CRYO30217_02513</name>
</gene>
<proteinExistence type="predicted"/>
<dbReference type="AlphaFoldDB" id="A0A916ND55"/>